<sequence length="30" mass="3270">MVFVWGAVLRHAALPGVERRRPNPPDGGIT</sequence>
<comment type="caution">
    <text evidence="1">The sequence shown here is derived from an EMBL/GenBank/DDBJ whole genome shotgun (WGS) entry which is preliminary data.</text>
</comment>
<reference evidence="1 2" key="1">
    <citation type="journal article" date="2013" name="ISME J.">
        <title>Metabolic model for the filamentous 'Candidatus Microthrix parvicella' based on genomic and metagenomic analyses.</title>
        <authorList>
            <person name="Jon McIlroy S."/>
            <person name="Kristiansen R."/>
            <person name="Albertsen M."/>
            <person name="Michael Karst S."/>
            <person name="Rossetti S."/>
            <person name="Lund Nielsen J."/>
            <person name="Tandoi V."/>
            <person name="James Seviour R."/>
            <person name="Nielsen P.H."/>
        </authorList>
    </citation>
    <scope>NUCLEOTIDE SEQUENCE [LARGE SCALE GENOMIC DNA]</scope>
    <source>
        <strain evidence="1 2">RN1</strain>
    </source>
</reference>
<dbReference type="AlphaFoldDB" id="R4Z3L8"/>
<accession>R4Z3L8</accession>
<proteinExistence type="predicted"/>
<dbReference type="Proteomes" id="UP000018291">
    <property type="component" value="Unassembled WGS sequence"/>
</dbReference>
<dbReference type="STRING" id="1229780.BN381_300028"/>
<organism evidence="1 2">
    <name type="scientific">Candidatus Neomicrothrix parvicella RN1</name>
    <dbReference type="NCBI Taxonomy" id="1229780"/>
    <lineage>
        <taxon>Bacteria</taxon>
        <taxon>Bacillati</taxon>
        <taxon>Actinomycetota</taxon>
        <taxon>Acidimicrobiia</taxon>
        <taxon>Acidimicrobiales</taxon>
        <taxon>Microthrixaceae</taxon>
        <taxon>Candidatus Neomicrothrix</taxon>
    </lineage>
</organism>
<gene>
    <name evidence="1" type="ORF">BN381_300028</name>
</gene>
<name>R4Z3L8_9ACTN</name>
<keyword evidence="2" id="KW-1185">Reference proteome</keyword>
<dbReference type="HOGENOM" id="CLU_3402715_0_0_11"/>
<protein>
    <submittedName>
        <fullName evidence="1">Uncharacterized protein</fullName>
    </submittedName>
</protein>
<evidence type="ECO:0000313" key="2">
    <source>
        <dbReference type="Proteomes" id="UP000018291"/>
    </source>
</evidence>
<dbReference type="EMBL" id="CANL01000024">
    <property type="protein sequence ID" value="CCM63881.1"/>
    <property type="molecule type" value="Genomic_DNA"/>
</dbReference>
<evidence type="ECO:0000313" key="1">
    <source>
        <dbReference type="EMBL" id="CCM63881.1"/>
    </source>
</evidence>